<proteinExistence type="predicted"/>
<dbReference type="AlphaFoldDB" id="A0A1S7FVS7"/>
<dbReference type="EMBL" id="CP011102">
    <property type="protein sequence ID" value="AQY51482.1"/>
    <property type="molecule type" value="Genomic_DNA"/>
</dbReference>
<evidence type="ECO:0008006" key="3">
    <source>
        <dbReference type="Google" id="ProtNLM"/>
    </source>
</evidence>
<keyword evidence="2" id="KW-1185">Reference proteome</keyword>
<protein>
    <recommendedName>
        <fullName evidence="3">Coproporphyrinogen III oxidase</fullName>
    </recommendedName>
</protein>
<organism evidence="1 2">
    <name type="scientific">Listeria weihenstephanensis</name>
    <dbReference type="NCBI Taxonomy" id="1006155"/>
    <lineage>
        <taxon>Bacteria</taxon>
        <taxon>Bacillati</taxon>
        <taxon>Bacillota</taxon>
        <taxon>Bacilli</taxon>
        <taxon>Bacillales</taxon>
        <taxon>Listeriaceae</taxon>
        <taxon>Listeria</taxon>
    </lineage>
</organism>
<gene>
    <name evidence="1" type="ORF">UE46_10845</name>
</gene>
<dbReference type="Proteomes" id="UP000223060">
    <property type="component" value="Chromosome"/>
</dbReference>
<evidence type="ECO:0000313" key="1">
    <source>
        <dbReference type="EMBL" id="AQY51482.1"/>
    </source>
</evidence>
<dbReference type="RefSeq" id="WP_036062836.1">
    <property type="nucleotide sequence ID" value="NZ_CP011102.1"/>
</dbReference>
<sequence>MSLIHDFFLCDKEHIDYRINHGGIEMDDDLIRYLSDSLGWIDTEWNELDNNKSGLNYHGMTIFRGESLSELVNIIKGWIEVFKNAPARFLLTVDYDIDSGLYEKKEFDKVQVMAQMTGLLEMCGKAQVSNKVLVHAGI</sequence>
<dbReference type="KEGG" id="lwi:UE46_10845"/>
<reference evidence="2" key="1">
    <citation type="submission" date="2015-03" db="EMBL/GenBank/DDBJ databases">
        <authorList>
            <person name="Ferrari E."/>
            <person name="Walter M.C."/>
            <person name="Huptas C."/>
            <person name="Scherer S."/>
            <person name="Mueller-Herbst S."/>
        </authorList>
    </citation>
    <scope>NUCLEOTIDE SEQUENCE [LARGE SCALE GENOMIC DNA]</scope>
    <source>
        <strain evidence="2">LWP01</strain>
    </source>
</reference>
<accession>A0A1S7FVS7</accession>
<name>A0A1S7FVS7_9LIST</name>
<evidence type="ECO:0000313" key="2">
    <source>
        <dbReference type="Proteomes" id="UP000223060"/>
    </source>
</evidence>